<keyword evidence="1" id="KW-0472">Membrane</keyword>
<feature type="signal peptide" evidence="2">
    <location>
        <begin position="1"/>
        <end position="16"/>
    </location>
</feature>
<keyword evidence="2" id="KW-0732">Signal</keyword>
<feature type="transmembrane region" description="Helical" evidence="1">
    <location>
        <begin position="167"/>
        <end position="188"/>
    </location>
</feature>
<dbReference type="AlphaFoldDB" id="A0AAU9JLS1"/>
<name>A0AAU9JLS1_9CILI</name>
<organism evidence="3 4">
    <name type="scientific">Blepharisma stoltei</name>
    <dbReference type="NCBI Taxonomy" id="1481888"/>
    <lineage>
        <taxon>Eukaryota</taxon>
        <taxon>Sar</taxon>
        <taxon>Alveolata</taxon>
        <taxon>Ciliophora</taxon>
        <taxon>Postciliodesmatophora</taxon>
        <taxon>Heterotrichea</taxon>
        <taxon>Heterotrichida</taxon>
        <taxon>Blepharismidae</taxon>
        <taxon>Blepharisma</taxon>
    </lineage>
</organism>
<gene>
    <name evidence="3" type="ORF">BSTOLATCC_MIC38698</name>
</gene>
<proteinExistence type="predicted"/>
<evidence type="ECO:0000313" key="3">
    <source>
        <dbReference type="EMBL" id="CAG9325444.1"/>
    </source>
</evidence>
<dbReference type="Gene3D" id="3.40.30.10">
    <property type="entry name" value="Glutaredoxin"/>
    <property type="match status" value="1"/>
</dbReference>
<comment type="caution">
    <text evidence="3">The sequence shown here is derived from an EMBL/GenBank/DDBJ whole genome shotgun (WGS) entry which is preliminary data.</text>
</comment>
<evidence type="ECO:0000256" key="2">
    <source>
        <dbReference type="SAM" id="SignalP"/>
    </source>
</evidence>
<keyword evidence="4" id="KW-1185">Reference proteome</keyword>
<protein>
    <submittedName>
        <fullName evidence="3">Uncharacterized protein</fullName>
    </submittedName>
</protein>
<dbReference type="Proteomes" id="UP001162131">
    <property type="component" value="Unassembled WGS sequence"/>
</dbReference>
<dbReference type="InterPro" id="IPR036249">
    <property type="entry name" value="Thioredoxin-like_sf"/>
</dbReference>
<keyword evidence="1" id="KW-0812">Transmembrane</keyword>
<reference evidence="3" key="1">
    <citation type="submission" date="2021-09" db="EMBL/GenBank/DDBJ databases">
        <authorList>
            <consortium name="AG Swart"/>
            <person name="Singh M."/>
            <person name="Singh A."/>
            <person name="Seah K."/>
            <person name="Emmerich C."/>
        </authorList>
    </citation>
    <scope>NUCLEOTIDE SEQUENCE</scope>
    <source>
        <strain evidence="3">ATCC30299</strain>
    </source>
</reference>
<feature type="chain" id="PRO_5043852008" evidence="2">
    <location>
        <begin position="17"/>
        <end position="206"/>
    </location>
</feature>
<evidence type="ECO:0000313" key="4">
    <source>
        <dbReference type="Proteomes" id="UP001162131"/>
    </source>
</evidence>
<sequence length="206" mass="24112">MIGCLFLFLTIVTSQTLVENLYKKIERTKGQITIEAGAAVVHLSDDELEFLLYNSDSDWFIMFYDSLETDSFTVNNTWNMAARYIKHEGYNVTLGKIDIRDQRKNFIRLRLSKYPCAIYLAEEHYYQLELEFQMDEILSVIRNKTYLAYPKKELPLSTRGIFGLLSYFRVGYFIAGFIFIVALTLGISKLIRMKKKYKATIIKKNN</sequence>
<evidence type="ECO:0000256" key="1">
    <source>
        <dbReference type="SAM" id="Phobius"/>
    </source>
</evidence>
<dbReference type="SUPFAM" id="SSF52833">
    <property type="entry name" value="Thioredoxin-like"/>
    <property type="match status" value="1"/>
</dbReference>
<keyword evidence="1" id="KW-1133">Transmembrane helix</keyword>
<accession>A0AAU9JLS1</accession>
<dbReference type="EMBL" id="CAJZBQ010000038">
    <property type="protein sequence ID" value="CAG9325444.1"/>
    <property type="molecule type" value="Genomic_DNA"/>
</dbReference>